<protein>
    <submittedName>
        <fullName evidence="2">Neuraminidase (Sialidase)</fullName>
    </submittedName>
</protein>
<dbReference type="Gene3D" id="2.120.10.10">
    <property type="match status" value="1"/>
</dbReference>
<evidence type="ECO:0000313" key="2">
    <source>
        <dbReference type="EMBL" id="RVU20834.1"/>
    </source>
</evidence>
<evidence type="ECO:0000259" key="1">
    <source>
        <dbReference type="Pfam" id="PF13088"/>
    </source>
</evidence>
<evidence type="ECO:0000313" key="3">
    <source>
        <dbReference type="Proteomes" id="UP000283128"/>
    </source>
</evidence>
<name>A0A3S2VTN8_9ACTN</name>
<accession>A0A3S2VTN8</accession>
<dbReference type="CDD" id="cd15482">
    <property type="entry name" value="Sialidase_non-viral"/>
    <property type="match status" value="1"/>
</dbReference>
<dbReference type="PANTHER" id="PTHR43752">
    <property type="entry name" value="BNR/ASP-BOX REPEAT FAMILY PROTEIN"/>
    <property type="match status" value="1"/>
</dbReference>
<dbReference type="InterPro" id="IPR036278">
    <property type="entry name" value="Sialidase_sf"/>
</dbReference>
<gene>
    <name evidence="2" type="ORF">EOT10_26135</name>
</gene>
<sequence>MPRPEATALPAALTRTFVTVDDPRWRQCHASTVAAPTGGAPLVAWFAGTREGTPDNRIWLSGPAGVHALDTGYDMAHWNPVPAPDPSENGVLWLFAKAGPRISEWVTLVTRTRDGGATWERPRELVPGDLSGGRGPVKNPPLVTPEGLWPAPASVEHWAKPARWDPFVDVSADSGATWSRAPIPVDRAALRGAGHIQPSLWLGPDGPVALMRSTESRAHRAVSRDGGRRWSLAVPTGLPNNNSGLCALALPSGRAACVHNPSSQDWGSRCPLVVSVSDDDGMTWREVAVVDDGLTLVDPAVPQRLDPHARPGFAPGDAGVVTSGVAEFSYPTAVLDGPDLLITYTWQRRGIVLARLSLTHLEES</sequence>
<dbReference type="OrthoDB" id="41724at2"/>
<dbReference type="RefSeq" id="WP_127830789.1">
    <property type="nucleotide sequence ID" value="NZ_RZYA01000014.1"/>
</dbReference>
<organism evidence="2 3">
    <name type="scientific">Streptomyces antnestii</name>
    <dbReference type="NCBI Taxonomy" id="2494256"/>
    <lineage>
        <taxon>Bacteria</taxon>
        <taxon>Bacillati</taxon>
        <taxon>Actinomycetota</taxon>
        <taxon>Actinomycetes</taxon>
        <taxon>Kitasatosporales</taxon>
        <taxon>Streptomycetaceae</taxon>
        <taxon>Streptomyces</taxon>
    </lineage>
</organism>
<dbReference type="InterPro" id="IPR011040">
    <property type="entry name" value="Sialidase"/>
</dbReference>
<reference evidence="2 3" key="1">
    <citation type="submission" date="2019-01" db="EMBL/GenBank/DDBJ databases">
        <title>Genome sequences of Streptomyces and Rhizobium isolates collected from root and soil.</title>
        <authorList>
            <person name="Chhettri S."/>
            <person name="Sevigny J.L."/>
            <person name="Sen A."/>
            <person name="Ennis N."/>
            <person name="Tisa L."/>
        </authorList>
    </citation>
    <scope>NUCLEOTIDE SEQUENCE [LARGE SCALE GENOMIC DNA]</scope>
    <source>
        <strain evidence="2 3">San01</strain>
    </source>
</reference>
<proteinExistence type="predicted"/>
<dbReference type="SUPFAM" id="SSF50939">
    <property type="entry name" value="Sialidases"/>
    <property type="match status" value="1"/>
</dbReference>
<dbReference type="Pfam" id="PF13088">
    <property type="entry name" value="BNR_2"/>
    <property type="match status" value="1"/>
</dbReference>
<dbReference type="Proteomes" id="UP000283128">
    <property type="component" value="Unassembled WGS sequence"/>
</dbReference>
<keyword evidence="3" id="KW-1185">Reference proteome</keyword>
<dbReference type="PANTHER" id="PTHR43752:SF2">
    <property type="entry name" value="BNR_ASP-BOX REPEAT FAMILY PROTEIN"/>
    <property type="match status" value="1"/>
</dbReference>
<feature type="domain" description="Sialidase" evidence="1">
    <location>
        <begin position="42"/>
        <end position="336"/>
    </location>
</feature>
<dbReference type="EMBL" id="RZYA01000014">
    <property type="protein sequence ID" value="RVU20834.1"/>
    <property type="molecule type" value="Genomic_DNA"/>
</dbReference>
<dbReference type="AlphaFoldDB" id="A0A3S2VTN8"/>
<comment type="caution">
    <text evidence="2">The sequence shown here is derived from an EMBL/GenBank/DDBJ whole genome shotgun (WGS) entry which is preliminary data.</text>
</comment>